<proteinExistence type="predicted"/>
<name>A0A562QDW6_9PSED</name>
<protein>
    <submittedName>
        <fullName evidence="1">Uncharacterized protein</fullName>
    </submittedName>
</protein>
<sequence length="52" mass="6004">MRCDIDLTVGKHVFRKHGVQNFKRMLGFSLKIRNRLFDKNNACISTPSVITP</sequence>
<reference evidence="1 2" key="1">
    <citation type="journal article" date="2015" name="Stand. Genomic Sci.">
        <title>Genomic Encyclopedia of Bacterial and Archaeal Type Strains, Phase III: the genomes of soil and plant-associated and newly described type strains.</title>
        <authorList>
            <person name="Whitman W.B."/>
            <person name="Woyke T."/>
            <person name="Klenk H.P."/>
            <person name="Zhou Y."/>
            <person name="Lilburn T.G."/>
            <person name="Beck B.J."/>
            <person name="De Vos P."/>
            <person name="Vandamme P."/>
            <person name="Eisen J.A."/>
            <person name="Garrity G."/>
            <person name="Hugenholtz P."/>
            <person name="Kyrpides N.C."/>
        </authorList>
    </citation>
    <scope>NUCLEOTIDE SEQUENCE [LARGE SCALE GENOMIC DNA]</scope>
    <source>
        <strain evidence="1 2">CGMCC 1.6858</strain>
    </source>
</reference>
<dbReference type="Proteomes" id="UP000316905">
    <property type="component" value="Unassembled WGS sequence"/>
</dbReference>
<keyword evidence="2" id="KW-1185">Reference proteome</keyword>
<dbReference type="AlphaFoldDB" id="A0A562QDW6"/>
<dbReference type="EMBL" id="VLKY01000005">
    <property type="protein sequence ID" value="TWI54947.1"/>
    <property type="molecule type" value="Genomic_DNA"/>
</dbReference>
<gene>
    <name evidence="1" type="ORF">IQ22_01853</name>
</gene>
<accession>A0A562QDW6</accession>
<evidence type="ECO:0000313" key="1">
    <source>
        <dbReference type="EMBL" id="TWI54947.1"/>
    </source>
</evidence>
<organism evidence="1 2">
    <name type="scientific">Pseudomonas duriflava</name>
    <dbReference type="NCBI Taxonomy" id="459528"/>
    <lineage>
        <taxon>Bacteria</taxon>
        <taxon>Pseudomonadati</taxon>
        <taxon>Pseudomonadota</taxon>
        <taxon>Gammaproteobacteria</taxon>
        <taxon>Pseudomonadales</taxon>
        <taxon>Pseudomonadaceae</taxon>
        <taxon>Pseudomonas</taxon>
    </lineage>
</organism>
<comment type="caution">
    <text evidence="1">The sequence shown here is derived from an EMBL/GenBank/DDBJ whole genome shotgun (WGS) entry which is preliminary data.</text>
</comment>
<evidence type="ECO:0000313" key="2">
    <source>
        <dbReference type="Proteomes" id="UP000316905"/>
    </source>
</evidence>